<keyword evidence="2" id="KW-1185">Reference proteome</keyword>
<dbReference type="EMBL" id="JAYMFH010000016">
    <property type="protein sequence ID" value="MEC4295674.1"/>
    <property type="molecule type" value="Genomic_DNA"/>
</dbReference>
<proteinExistence type="predicted"/>
<reference evidence="1 2" key="1">
    <citation type="submission" date="2024-01" db="EMBL/GenBank/DDBJ databases">
        <title>novel species in genus Adlercreutzia.</title>
        <authorList>
            <person name="Liu X."/>
        </authorList>
    </citation>
    <scope>NUCLEOTIDE SEQUENCE [LARGE SCALE GENOMIC DNA]</scope>
    <source>
        <strain evidence="1 2">R22</strain>
    </source>
</reference>
<name>A0ABU6J1S1_9ACTN</name>
<evidence type="ECO:0000313" key="2">
    <source>
        <dbReference type="Proteomes" id="UP001343724"/>
    </source>
</evidence>
<organism evidence="1 2">
    <name type="scientific">Adlercreutzia shanghongiae</name>
    <dbReference type="NCBI Taxonomy" id="3111773"/>
    <lineage>
        <taxon>Bacteria</taxon>
        <taxon>Bacillati</taxon>
        <taxon>Actinomycetota</taxon>
        <taxon>Coriobacteriia</taxon>
        <taxon>Eggerthellales</taxon>
        <taxon>Eggerthellaceae</taxon>
        <taxon>Adlercreutzia</taxon>
    </lineage>
</organism>
<protein>
    <submittedName>
        <fullName evidence="1">Sce7726 family protein</fullName>
    </submittedName>
</protein>
<dbReference type="InterPro" id="IPR047729">
    <property type="entry name" value="Sce7726-like"/>
</dbReference>
<accession>A0ABU6J1S1</accession>
<sequence length="267" mass="31251">MLPSEWFTMHEESIDIRKLSSLYSTFKTKRDLERLLLRCGLDHVSGDPRSCIDSLLRKHFHNECVVKSAFVDKVLIRRSSCNVAAFEVPVGTSRVDICEVGRNSTGYEIKTGFDTFARLETQMRDYLDVFDYTYLIVPEGRSEEAATVVPRECGILSYTPYRSSLTFHIRRSASYCTAKNPLKQLNSLSNTEIRTLTDADRYLNRDELISGVLERYSSKRINSLFRLAVKERYRDRWNYLKTHIDEIYSIDYEWFFSNNVEPSMMYQ</sequence>
<dbReference type="RefSeq" id="WP_326455070.1">
    <property type="nucleotide sequence ID" value="NZ_JAYMFH010000016.1"/>
</dbReference>
<dbReference type="NCBIfam" id="NF033832">
    <property type="entry name" value="sce7726_fam"/>
    <property type="match status" value="1"/>
</dbReference>
<comment type="caution">
    <text evidence="1">The sequence shown here is derived from an EMBL/GenBank/DDBJ whole genome shotgun (WGS) entry which is preliminary data.</text>
</comment>
<dbReference type="Proteomes" id="UP001343724">
    <property type="component" value="Unassembled WGS sequence"/>
</dbReference>
<gene>
    <name evidence="1" type="ORF">VJ920_10160</name>
</gene>
<evidence type="ECO:0000313" key="1">
    <source>
        <dbReference type="EMBL" id="MEC4295674.1"/>
    </source>
</evidence>